<feature type="compositionally biased region" description="Polar residues" evidence="6">
    <location>
        <begin position="97"/>
        <end position="114"/>
    </location>
</feature>
<dbReference type="Proteomes" id="UP001610335">
    <property type="component" value="Unassembled WGS sequence"/>
</dbReference>
<keyword evidence="2" id="KW-0805">Transcription regulation</keyword>
<keyword evidence="4" id="KW-0804">Transcription</keyword>
<dbReference type="CDD" id="cd12148">
    <property type="entry name" value="fungal_TF_MHR"/>
    <property type="match status" value="1"/>
</dbReference>
<dbReference type="InterPro" id="IPR050613">
    <property type="entry name" value="Sec_Metabolite_Reg"/>
</dbReference>
<keyword evidence="5" id="KW-0539">Nucleus</keyword>
<dbReference type="InterPro" id="IPR036864">
    <property type="entry name" value="Zn2-C6_fun-type_DNA-bd_sf"/>
</dbReference>
<dbReference type="SMART" id="SM00066">
    <property type="entry name" value="GAL4"/>
    <property type="match status" value="1"/>
</dbReference>
<dbReference type="Pfam" id="PF00172">
    <property type="entry name" value="Zn_clus"/>
    <property type="match status" value="1"/>
</dbReference>
<dbReference type="PANTHER" id="PTHR31001:SF90">
    <property type="entry name" value="CENTROMERE DNA-BINDING PROTEIN COMPLEX CBF3 SUBUNIT B"/>
    <property type="match status" value="1"/>
</dbReference>
<evidence type="ECO:0000256" key="6">
    <source>
        <dbReference type="SAM" id="MobiDB-lite"/>
    </source>
</evidence>
<dbReference type="PANTHER" id="PTHR31001">
    <property type="entry name" value="UNCHARACTERIZED TRANSCRIPTIONAL REGULATORY PROTEIN"/>
    <property type="match status" value="1"/>
</dbReference>
<evidence type="ECO:0000256" key="4">
    <source>
        <dbReference type="ARBA" id="ARBA00023163"/>
    </source>
</evidence>
<feature type="domain" description="Zn(2)-C6 fungal-type" evidence="7">
    <location>
        <begin position="19"/>
        <end position="48"/>
    </location>
</feature>
<dbReference type="PROSITE" id="PS00463">
    <property type="entry name" value="ZN2_CY6_FUNGAL_1"/>
    <property type="match status" value="1"/>
</dbReference>
<dbReference type="CDD" id="cd00067">
    <property type="entry name" value="GAL4"/>
    <property type="match status" value="1"/>
</dbReference>
<reference evidence="8 9" key="1">
    <citation type="submission" date="2024-07" db="EMBL/GenBank/DDBJ databases">
        <title>Section-level genome sequencing and comparative genomics of Aspergillus sections Usti and Cavernicolus.</title>
        <authorList>
            <consortium name="Lawrence Berkeley National Laboratory"/>
            <person name="Nybo J.L."/>
            <person name="Vesth T.C."/>
            <person name="Theobald S."/>
            <person name="Frisvad J.C."/>
            <person name="Larsen T.O."/>
            <person name="Kjaerboelling I."/>
            <person name="Rothschild-Mancinelli K."/>
            <person name="Lyhne E.K."/>
            <person name="Kogle M.E."/>
            <person name="Barry K."/>
            <person name="Clum A."/>
            <person name="Na H."/>
            <person name="Ledsgaard L."/>
            <person name="Lin J."/>
            <person name="Lipzen A."/>
            <person name="Kuo A."/>
            <person name="Riley R."/>
            <person name="Mondo S."/>
            <person name="LaButti K."/>
            <person name="Haridas S."/>
            <person name="Pangalinan J."/>
            <person name="Salamov A.A."/>
            <person name="Simmons B.A."/>
            <person name="Magnuson J.K."/>
            <person name="Chen J."/>
            <person name="Drula E."/>
            <person name="Henrissat B."/>
            <person name="Wiebenga A."/>
            <person name="Lubbers R.J."/>
            <person name="Gomes A.C."/>
            <person name="Makela M.R."/>
            <person name="Stajich J."/>
            <person name="Grigoriev I.V."/>
            <person name="Mortensen U.H."/>
            <person name="De vries R.P."/>
            <person name="Baker S.E."/>
            <person name="Andersen M.R."/>
        </authorList>
    </citation>
    <scope>NUCLEOTIDE SEQUENCE [LARGE SCALE GENOMIC DNA]</scope>
    <source>
        <strain evidence="8 9">CBS 600.67</strain>
    </source>
</reference>
<keyword evidence="9" id="KW-1185">Reference proteome</keyword>
<dbReference type="PROSITE" id="PS50048">
    <property type="entry name" value="ZN2_CY6_FUNGAL_2"/>
    <property type="match status" value="1"/>
</dbReference>
<evidence type="ECO:0000256" key="3">
    <source>
        <dbReference type="ARBA" id="ARBA00023125"/>
    </source>
</evidence>
<gene>
    <name evidence="8" type="ORF">BDW59DRAFT_49762</name>
</gene>
<protein>
    <recommendedName>
        <fullName evidence="7">Zn(2)-C6 fungal-type domain-containing protein</fullName>
    </recommendedName>
</protein>
<accession>A0ABR4IML0</accession>
<evidence type="ECO:0000256" key="2">
    <source>
        <dbReference type="ARBA" id="ARBA00023015"/>
    </source>
</evidence>
<evidence type="ECO:0000256" key="5">
    <source>
        <dbReference type="ARBA" id="ARBA00023242"/>
    </source>
</evidence>
<evidence type="ECO:0000313" key="9">
    <source>
        <dbReference type="Proteomes" id="UP001610335"/>
    </source>
</evidence>
<evidence type="ECO:0000256" key="1">
    <source>
        <dbReference type="ARBA" id="ARBA00004123"/>
    </source>
</evidence>
<comment type="subcellular location">
    <subcellularLocation>
        <location evidence="1">Nucleus</location>
    </subcellularLocation>
</comment>
<dbReference type="EMBL" id="JBFXLS010000020">
    <property type="protein sequence ID" value="KAL2828464.1"/>
    <property type="molecule type" value="Genomic_DNA"/>
</dbReference>
<name>A0ABR4IML0_9EURO</name>
<evidence type="ECO:0000259" key="7">
    <source>
        <dbReference type="PROSITE" id="PS50048"/>
    </source>
</evidence>
<dbReference type="Gene3D" id="4.10.240.10">
    <property type="entry name" value="Zn(2)-C6 fungal-type DNA-binding domain"/>
    <property type="match status" value="1"/>
</dbReference>
<comment type="caution">
    <text evidence="8">The sequence shown here is derived from an EMBL/GenBank/DDBJ whole genome shotgun (WGS) entry which is preliminary data.</text>
</comment>
<dbReference type="SUPFAM" id="SSF57701">
    <property type="entry name" value="Zn2/Cys6 DNA-binding domain"/>
    <property type="match status" value="1"/>
</dbReference>
<feature type="region of interest" description="Disordered" evidence="6">
    <location>
        <begin position="88"/>
        <end position="115"/>
    </location>
</feature>
<keyword evidence="3" id="KW-0238">DNA-binding</keyword>
<organism evidence="8 9">
    <name type="scientific">Aspergillus cavernicola</name>
    <dbReference type="NCBI Taxonomy" id="176166"/>
    <lineage>
        <taxon>Eukaryota</taxon>
        <taxon>Fungi</taxon>
        <taxon>Dikarya</taxon>
        <taxon>Ascomycota</taxon>
        <taxon>Pezizomycotina</taxon>
        <taxon>Eurotiomycetes</taxon>
        <taxon>Eurotiomycetidae</taxon>
        <taxon>Eurotiales</taxon>
        <taxon>Aspergillaceae</taxon>
        <taxon>Aspergillus</taxon>
        <taxon>Aspergillus subgen. Nidulantes</taxon>
    </lineage>
</organism>
<evidence type="ECO:0000313" key="8">
    <source>
        <dbReference type="EMBL" id="KAL2828464.1"/>
    </source>
</evidence>
<sequence>MQSVRSNIRKRPSQQRPVSCHFCRSRKLRCSRRFPCPNCTSRGISCQLYASQPLESCSEGNNGGETSTPTLDILARLQRLEDIVLRKSEQAPPVVSNPASDNIATQSRSPGSEQHATEDARWLEIECSIQGVPGVIESDKSVFRSCTIKQIKNATSILHQNSSDVASGENLTKCFWVPLYEESKYLVEKYIEDLTFLLHVVHIPSLRATVDTIYQQLHSEKRPKLSHVALLLSIIASTLYSWSSREPRTLLSLTVEEISRCPSVWLKATLNLLEYASQTSTGSLEEIQARIITSSVVCNLEGVSSRYRSLISAAITGARELRLHRIDHGLGSAYTDRQPGNTVEDETGRRVWWYLIPTDWILSHYEGPLKGTYTVNPRHMLVRKPMNIDDTDLVCGELPVEQPMEYPTYVSYTLQRIQLAEICRELTDCSSIFGSDNLDYDLILENDQKMKDYIMGFPTFFRLDGGSLNDIVDINPHVASGIIIQRYILNVLAHAHRCRLHLPYFSRGSVNPKYSYSRGICLEAARAVIRTERLFEKESIPFVATRFRFAGSLHCLCMAIIVFVLDVCLYKDEEQEEERKREAADACSILQKAKQDSSIADRLLQSFMRIIQKHKVSIHGVSNANLDEDGASFNQAPASLITTNVLESSINYEVPTLVAEESFLSPQSSYWTGIRENFNSGLEAIDWNALFFELEAQGLDDGSLF</sequence>
<dbReference type="InterPro" id="IPR001138">
    <property type="entry name" value="Zn2Cys6_DnaBD"/>
</dbReference>
<proteinExistence type="predicted"/>